<dbReference type="PROSITE" id="PS50158">
    <property type="entry name" value="ZF_CCHC"/>
    <property type="match status" value="1"/>
</dbReference>
<accession>A0A3Q0F1N4</accession>
<keyword evidence="1" id="KW-0479">Metal-binding</keyword>
<name>A0A3Q0F1N4_VIGRR</name>
<dbReference type="Proteomes" id="UP000087766">
    <property type="component" value="Chromosome 6"/>
</dbReference>
<protein>
    <submittedName>
        <fullName evidence="5">Uncharacterized protein LOC106764054 isoform X1</fullName>
    </submittedName>
</protein>
<evidence type="ECO:0000256" key="1">
    <source>
        <dbReference type="PROSITE-ProRule" id="PRU00047"/>
    </source>
</evidence>
<dbReference type="GO" id="GO:0008270">
    <property type="term" value="F:zinc ion binding"/>
    <property type="evidence" value="ECO:0007669"/>
    <property type="project" value="UniProtKB-KW"/>
</dbReference>
<dbReference type="PANTHER" id="PTHR34676:SF8">
    <property type="entry name" value="TRANSMEMBRANE PROTEIN"/>
    <property type="match status" value="1"/>
</dbReference>
<reference evidence="5" key="2">
    <citation type="submission" date="2025-08" db="UniProtKB">
        <authorList>
            <consortium name="RefSeq"/>
        </authorList>
    </citation>
    <scope>IDENTIFICATION</scope>
    <source>
        <tissue evidence="5">Leaf</tissue>
    </source>
</reference>
<keyword evidence="1" id="KW-0863">Zinc-finger</keyword>
<dbReference type="RefSeq" id="XP_022637970.1">
    <property type="nucleotide sequence ID" value="XM_022782249.1"/>
</dbReference>
<organism evidence="4 5">
    <name type="scientific">Vigna radiata var. radiata</name>
    <name type="common">Mung bean</name>
    <name type="synonym">Phaseolus aureus</name>
    <dbReference type="NCBI Taxonomy" id="3916"/>
    <lineage>
        <taxon>Eukaryota</taxon>
        <taxon>Viridiplantae</taxon>
        <taxon>Streptophyta</taxon>
        <taxon>Embryophyta</taxon>
        <taxon>Tracheophyta</taxon>
        <taxon>Spermatophyta</taxon>
        <taxon>Magnoliopsida</taxon>
        <taxon>eudicotyledons</taxon>
        <taxon>Gunneridae</taxon>
        <taxon>Pentapetalae</taxon>
        <taxon>rosids</taxon>
        <taxon>fabids</taxon>
        <taxon>Fabales</taxon>
        <taxon>Fabaceae</taxon>
        <taxon>Papilionoideae</taxon>
        <taxon>50 kb inversion clade</taxon>
        <taxon>NPAAA clade</taxon>
        <taxon>indigoferoid/millettioid clade</taxon>
        <taxon>Phaseoleae</taxon>
        <taxon>Vigna</taxon>
    </lineage>
</organism>
<dbReference type="OrthoDB" id="1932348at2759"/>
<dbReference type="PANTHER" id="PTHR34676">
    <property type="entry name" value="DUF4219 DOMAIN-CONTAINING PROTEIN-RELATED"/>
    <property type="match status" value="1"/>
</dbReference>
<dbReference type="SUPFAM" id="SSF57756">
    <property type="entry name" value="Retrovirus zinc finger-like domains"/>
    <property type="match status" value="1"/>
</dbReference>
<keyword evidence="4" id="KW-1185">Reference proteome</keyword>
<keyword evidence="2" id="KW-0175">Coiled coil</keyword>
<evidence type="ECO:0000313" key="5">
    <source>
        <dbReference type="RefSeq" id="XP_022637970.1"/>
    </source>
</evidence>
<dbReference type="AlphaFoldDB" id="A0A3Q0F1N4"/>
<proteinExistence type="predicted"/>
<evidence type="ECO:0000256" key="2">
    <source>
        <dbReference type="SAM" id="Coils"/>
    </source>
</evidence>
<sequence length="278" mass="31931">MAGSYQTFAKGASINRPPLFKGENYAFWKVRMQIFIESIDCGPSIPTNNLQEPKPRAQWTGYKKKRVQNDVKARNIIASALTIDEFYRVSVCKTAQEMREILRVTHEGTDDVKQGETISYVQKSFTNIVNHLIGLGKSFENDVLNIKILKSLDKSWQPKVTAISESQNLNTITMATLFGKLREHELDLERLDEEEAKNKKKTLAFKCEVERSKSRIEDEDSEDEENLSLVIKRLNKFMKSRGKGRFRYEKKENQGSTSNYRCYGCGENGHLKADCINQ</sequence>
<feature type="coiled-coil region" evidence="2">
    <location>
        <begin position="174"/>
        <end position="201"/>
    </location>
</feature>
<dbReference type="Pfam" id="PF14223">
    <property type="entry name" value="Retrotran_gag_2"/>
    <property type="match status" value="1"/>
</dbReference>
<dbReference type="SMART" id="SM00343">
    <property type="entry name" value="ZnF_C2HC"/>
    <property type="match status" value="1"/>
</dbReference>
<dbReference type="GeneID" id="106764054"/>
<evidence type="ECO:0000259" key="3">
    <source>
        <dbReference type="PROSITE" id="PS50158"/>
    </source>
</evidence>
<dbReference type="STRING" id="3916.A0A3Q0F1N4"/>
<reference evidence="4" key="1">
    <citation type="journal article" date="2014" name="Nat. Commun.">
        <title>Genome sequence of mungbean and insights into evolution within Vigna species.</title>
        <authorList>
            <person name="Kang Y.J."/>
            <person name="Kim S.K."/>
            <person name="Kim M.Y."/>
            <person name="Lestari P."/>
            <person name="Kim K.H."/>
            <person name="Ha B.K."/>
            <person name="Jun T.H."/>
            <person name="Hwang W.J."/>
            <person name="Lee T."/>
            <person name="Lee J."/>
            <person name="Shim S."/>
            <person name="Yoon M.Y."/>
            <person name="Jang Y.E."/>
            <person name="Han K.S."/>
            <person name="Taeprayoon P."/>
            <person name="Yoon N."/>
            <person name="Somta P."/>
            <person name="Tanya P."/>
            <person name="Kim K.S."/>
            <person name="Gwag J.G."/>
            <person name="Moon J.K."/>
            <person name="Lee Y.H."/>
            <person name="Park B.S."/>
            <person name="Bombarely A."/>
            <person name="Doyle J.J."/>
            <person name="Jackson S.A."/>
            <person name="Schafleitner R."/>
            <person name="Srinives P."/>
            <person name="Varshney R.K."/>
            <person name="Lee S.H."/>
        </authorList>
    </citation>
    <scope>NUCLEOTIDE SEQUENCE [LARGE SCALE GENOMIC DNA]</scope>
    <source>
        <strain evidence="4">cv. VC1973A</strain>
    </source>
</reference>
<feature type="domain" description="CCHC-type" evidence="3">
    <location>
        <begin position="261"/>
        <end position="275"/>
    </location>
</feature>
<dbReference type="GO" id="GO:0003676">
    <property type="term" value="F:nucleic acid binding"/>
    <property type="evidence" value="ECO:0007669"/>
    <property type="project" value="InterPro"/>
</dbReference>
<keyword evidence="1" id="KW-0862">Zinc</keyword>
<evidence type="ECO:0000313" key="4">
    <source>
        <dbReference type="Proteomes" id="UP000087766"/>
    </source>
</evidence>
<dbReference type="InterPro" id="IPR001878">
    <property type="entry name" value="Znf_CCHC"/>
</dbReference>
<gene>
    <name evidence="5" type="primary">LOC106764054</name>
</gene>
<dbReference type="InterPro" id="IPR036875">
    <property type="entry name" value="Znf_CCHC_sf"/>
</dbReference>